<feature type="binding site" evidence="1">
    <location>
        <position position="169"/>
    </location>
    <ligand>
        <name>Zn(2+)</name>
        <dbReference type="ChEBI" id="CHEBI:29105"/>
    </ligand>
</feature>
<feature type="binding site" evidence="1">
    <location>
        <position position="174"/>
    </location>
    <ligand>
        <name>Zn(2+)</name>
        <dbReference type="ChEBI" id="CHEBI:29105"/>
    </ligand>
</feature>
<dbReference type="InterPro" id="IPR036703">
    <property type="entry name" value="MOB_kinase_act_sf"/>
</dbReference>
<sequence length="226" mass="25753">MSFFNLSKFGKTKTKRSSGDHHHKHNAETHDGTPLFLLPSLATSSLLKGKIKPLVELPKYVDLNEWLASNIFDFFEYLNLFYGAISDFCTPTECPTMSAGPGVDYTWTDNSQRNAKLPASQYTDYVMTWIQNQLDDEAVFPTKAGNAFPRDFAVIVRAIAKQMFRVFAHIFYSHYDKLLHLTAERHFNSLFAHFMSFCKEFDLLDKKDVAPMGELVQTLEANGVFG</sequence>
<accession>A0A4Q0A134</accession>
<proteinExistence type="predicted"/>
<gene>
    <name evidence="3" type="ORF">BJ085DRAFT_35603</name>
</gene>
<keyword evidence="1" id="KW-0862">Zinc</keyword>
<feature type="compositionally biased region" description="Basic residues" evidence="2">
    <location>
        <begin position="10"/>
        <end position="25"/>
    </location>
</feature>
<keyword evidence="1" id="KW-0479">Metal-binding</keyword>
<dbReference type="EMBL" id="ML002247">
    <property type="protein sequence ID" value="RKP39734.1"/>
    <property type="molecule type" value="Genomic_DNA"/>
</dbReference>
<evidence type="ECO:0000256" key="2">
    <source>
        <dbReference type="SAM" id="MobiDB-lite"/>
    </source>
</evidence>
<dbReference type="InterPro" id="IPR005301">
    <property type="entry name" value="MOB_kinase_act_fam"/>
</dbReference>
<dbReference type="PANTHER" id="PTHR22599">
    <property type="entry name" value="MPS ONE BINDER KINASE ACTIVATOR-LIKE MOB"/>
    <property type="match status" value="1"/>
</dbReference>
<feature type="region of interest" description="Disordered" evidence="2">
    <location>
        <begin position="1"/>
        <end position="31"/>
    </location>
</feature>
<dbReference type="Gene3D" id="1.20.140.30">
    <property type="entry name" value="MOB kinase activator"/>
    <property type="match status" value="1"/>
</dbReference>
<feature type="binding site" evidence="1">
    <location>
        <position position="89"/>
    </location>
    <ligand>
        <name>Zn(2+)</name>
        <dbReference type="ChEBI" id="CHEBI:29105"/>
    </ligand>
</feature>
<feature type="binding site" evidence="1">
    <location>
        <position position="94"/>
    </location>
    <ligand>
        <name>Zn(2+)</name>
        <dbReference type="ChEBI" id="CHEBI:29105"/>
    </ligand>
</feature>
<dbReference type="STRING" id="215637.A0A4Q0A134"/>
<evidence type="ECO:0000256" key="1">
    <source>
        <dbReference type="PIRSR" id="PIRSR605301-1"/>
    </source>
</evidence>
<dbReference type="SMART" id="SM01388">
    <property type="entry name" value="Mob1_phocein"/>
    <property type="match status" value="1"/>
</dbReference>
<evidence type="ECO:0000313" key="4">
    <source>
        <dbReference type="Proteomes" id="UP000268162"/>
    </source>
</evidence>
<dbReference type="SUPFAM" id="SSF101152">
    <property type="entry name" value="Mob1/phocein"/>
    <property type="match status" value="1"/>
</dbReference>
<protein>
    <submittedName>
        <fullName evidence="3">Mob1/phocein</fullName>
    </submittedName>
</protein>
<evidence type="ECO:0000313" key="3">
    <source>
        <dbReference type="EMBL" id="RKP39734.1"/>
    </source>
</evidence>
<organism evidence="3 4">
    <name type="scientific">Dimargaris cristalligena</name>
    <dbReference type="NCBI Taxonomy" id="215637"/>
    <lineage>
        <taxon>Eukaryota</taxon>
        <taxon>Fungi</taxon>
        <taxon>Fungi incertae sedis</taxon>
        <taxon>Zoopagomycota</taxon>
        <taxon>Kickxellomycotina</taxon>
        <taxon>Dimargaritomycetes</taxon>
        <taxon>Dimargaritales</taxon>
        <taxon>Dimargaritaceae</taxon>
        <taxon>Dimargaris</taxon>
    </lineage>
</organism>
<reference evidence="4" key="1">
    <citation type="journal article" date="2018" name="Nat. Microbiol.">
        <title>Leveraging single-cell genomics to expand the fungal tree of life.</title>
        <authorList>
            <person name="Ahrendt S.R."/>
            <person name="Quandt C.A."/>
            <person name="Ciobanu D."/>
            <person name="Clum A."/>
            <person name="Salamov A."/>
            <person name="Andreopoulos B."/>
            <person name="Cheng J.F."/>
            <person name="Woyke T."/>
            <person name="Pelin A."/>
            <person name="Henrissat B."/>
            <person name="Reynolds N.K."/>
            <person name="Benny G.L."/>
            <person name="Smith M.E."/>
            <person name="James T.Y."/>
            <person name="Grigoriev I.V."/>
        </authorList>
    </citation>
    <scope>NUCLEOTIDE SEQUENCE [LARGE SCALE GENOMIC DNA]</scope>
    <source>
        <strain evidence="4">RSA 468</strain>
    </source>
</reference>
<name>A0A4Q0A134_9FUNG</name>
<dbReference type="Proteomes" id="UP000268162">
    <property type="component" value="Unassembled WGS sequence"/>
</dbReference>
<dbReference type="Pfam" id="PF03637">
    <property type="entry name" value="Mob1_phocein"/>
    <property type="match status" value="1"/>
</dbReference>
<dbReference type="AlphaFoldDB" id="A0A4Q0A134"/>
<keyword evidence="4" id="KW-1185">Reference proteome</keyword>